<comment type="catalytic activity">
    <reaction evidence="1">
        <text>L-aspartyl-tRNA(Asn) + L-glutamine + ATP + H2O = L-asparaginyl-tRNA(Asn) + L-glutamate + ADP + phosphate + 2 H(+)</text>
        <dbReference type="Rhea" id="RHEA:14513"/>
        <dbReference type="Rhea" id="RHEA-COMP:9674"/>
        <dbReference type="Rhea" id="RHEA-COMP:9677"/>
        <dbReference type="ChEBI" id="CHEBI:15377"/>
        <dbReference type="ChEBI" id="CHEBI:15378"/>
        <dbReference type="ChEBI" id="CHEBI:29985"/>
        <dbReference type="ChEBI" id="CHEBI:30616"/>
        <dbReference type="ChEBI" id="CHEBI:43474"/>
        <dbReference type="ChEBI" id="CHEBI:58359"/>
        <dbReference type="ChEBI" id="CHEBI:78515"/>
        <dbReference type="ChEBI" id="CHEBI:78516"/>
        <dbReference type="ChEBI" id="CHEBI:456216"/>
    </reaction>
</comment>
<name>W4LMS6_ENTF1</name>
<comment type="similarity">
    <text evidence="1">Belongs to the GatC family.</text>
</comment>
<proteinExistence type="inferred from homology"/>
<dbReference type="PANTHER" id="PTHR15004:SF0">
    <property type="entry name" value="GLUTAMYL-TRNA(GLN) AMIDOTRANSFERASE SUBUNIT C, MITOCHONDRIAL"/>
    <property type="match status" value="1"/>
</dbReference>
<dbReference type="GO" id="GO:0005524">
    <property type="term" value="F:ATP binding"/>
    <property type="evidence" value="ECO:0007669"/>
    <property type="project" value="UniProtKB-KW"/>
</dbReference>
<dbReference type="PATRIC" id="fig|1429438.4.peg.3483"/>
<evidence type="ECO:0000256" key="1">
    <source>
        <dbReference type="HAMAP-Rule" id="MF_00122"/>
    </source>
</evidence>
<dbReference type="Pfam" id="PF02686">
    <property type="entry name" value="GatC"/>
    <property type="match status" value="1"/>
</dbReference>
<sequence>MISPEQVAHVAHLARLNLSEAEQEQFTAQLGAILDYMEQLNEVPTDGIEPTSHVLDLVNVFREDRVQQTVTVEEALRNAPESAHQYVVVPRIVE</sequence>
<dbReference type="InterPro" id="IPR036113">
    <property type="entry name" value="Asp/Glu-ADT_sf_sub_c"/>
</dbReference>
<dbReference type="GO" id="GO:0050566">
    <property type="term" value="F:asparaginyl-tRNA synthase (glutamine-hydrolyzing) activity"/>
    <property type="evidence" value="ECO:0007669"/>
    <property type="project" value="RHEA"/>
</dbReference>
<dbReference type="NCBIfam" id="TIGR00135">
    <property type="entry name" value="gatC"/>
    <property type="match status" value="1"/>
</dbReference>
<dbReference type="GO" id="GO:0050567">
    <property type="term" value="F:glutaminyl-tRNA synthase (glutamine-hydrolyzing) activity"/>
    <property type="evidence" value="ECO:0007669"/>
    <property type="project" value="UniProtKB-UniRule"/>
</dbReference>
<dbReference type="AlphaFoldDB" id="W4LMS6"/>
<accession>W4LMS6</accession>
<comment type="function">
    <text evidence="1">Allows the formation of correctly charged Asn-tRNA(Asn) or Gln-tRNA(Gln) through the transamidation of misacylated Asp-tRNA(Asn) or Glu-tRNA(Gln) in organisms which lack either or both of asparaginyl-tRNA or glutaminyl-tRNA synthetases. The reaction takes place in the presence of glutamine and ATP through an activated phospho-Asp-tRNA(Asn) or phospho-Glu-tRNA(Gln).</text>
</comment>
<reference evidence="2 3" key="1">
    <citation type="journal article" date="2014" name="Nature">
        <title>An environmental bacterial taxon with a large and distinct metabolic repertoire.</title>
        <authorList>
            <person name="Wilson M.C."/>
            <person name="Mori T."/>
            <person name="Ruckert C."/>
            <person name="Uria A.R."/>
            <person name="Helf M.J."/>
            <person name="Takada K."/>
            <person name="Gernert C."/>
            <person name="Steffens U.A."/>
            <person name="Heycke N."/>
            <person name="Schmitt S."/>
            <person name="Rinke C."/>
            <person name="Helfrich E.J."/>
            <person name="Brachmann A.O."/>
            <person name="Gurgui C."/>
            <person name="Wakimoto T."/>
            <person name="Kracht M."/>
            <person name="Crusemann M."/>
            <person name="Hentschel U."/>
            <person name="Abe I."/>
            <person name="Matsunaga S."/>
            <person name="Kalinowski J."/>
            <person name="Takeyama H."/>
            <person name="Piel J."/>
        </authorList>
    </citation>
    <scope>NUCLEOTIDE SEQUENCE [LARGE SCALE GENOMIC DNA]</scope>
    <source>
        <strain evidence="3">TSY1</strain>
    </source>
</reference>
<protein>
    <recommendedName>
        <fullName evidence="1">Aspartyl/glutamyl-tRNA(Asn/Gln) amidotransferase subunit C</fullName>
        <shortName evidence="1">Asp/Glu-ADT subunit C</shortName>
        <ecNumber evidence="1">6.3.5.-</ecNumber>
    </recommendedName>
</protein>
<keyword evidence="1" id="KW-0436">Ligase</keyword>
<dbReference type="EMBL" id="AZHW01000530">
    <property type="protein sequence ID" value="ETW98681.1"/>
    <property type="molecule type" value="Genomic_DNA"/>
</dbReference>
<gene>
    <name evidence="1" type="primary">gatC</name>
    <name evidence="2" type="ORF">ETSY1_17800</name>
</gene>
<dbReference type="GO" id="GO:0070681">
    <property type="term" value="P:glutaminyl-tRNAGln biosynthesis via transamidation"/>
    <property type="evidence" value="ECO:0007669"/>
    <property type="project" value="TreeGrafter"/>
</dbReference>
<keyword evidence="3" id="KW-1185">Reference proteome</keyword>
<dbReference type="GO" id="GO:0006450">
    <property type="term" value="P:regulation of translational fidelity"/>
    <property type="evidence" value="ECO:0007669"/>
    <property type="project" value="InterPro"/>
</dbReference>
<dbReference type="SUPFAM" id="SSF141000">
    <property type="entry name" value="Glu-tRNAGln amidotransferase C subunit"/>
    <property type="match status" value="1"/>
</dbReference>
<keyword evidence="1" id="KW-0067">ATP-binding</keyword>
<dbReference type="GO" id="GO:0006412">
    <property type="term" value="P:translation"/>
    <property type="evidence" value="ECO:0007669"/>
    <property type="project" value="UniProtKB-UniRule"/>
</dbReference>
<dbReference type="PANTHER" id="PTHR15004">
    <property type="entry name" value="GLUTAMYL-TRNA(GLN) AMIDOTRANSFERASE SUBUNIT C, MITOCHONDRIAL"/>
    <property type="match status" value="1"/>
</dbReference>
<dbReference type="Proteomes" id="UP000019141">
    <property type="component" value="Unassembled WGS sequence"/>
</dbReference>
<keyword evidence="1" id="KW-0547">Nucleotide-binding</keyword>
<dbReference type="EC" id="6.3.5.-" evidence="1"/>
<keyword evidence="1" id="KW-0648">Protein biosynthesis</keyword>
<dbReference type="HAMAP" id="MF_00122">
    <property type="entry name" value="GatC"/>
    <property type="match status" value="1"/>
</dbReference>
<comment type="subunit">
    <text evidence="1">Heterotrimer of A, B and C subunits.</text>
</comment>
<dbReference type="Gene3D" id="1.10.20.60">
    <property type="entry name" value="Glu-tRNAGln amidotransferase C subunit, N-terminal domain"/>
    <property type="match status" value="1"/>
</dbReference>
<dbReference type="GO" id="GO:0016740">
    <property type="term" value="F:transferase activity"/>
    <property type="evidence" value="ECO:0007669"/>
    <property type="project" value="UniProtKB-KW"/>
</dbReference>
<dbReference type="InterPro" id="IPR003837">
    <property type="entry name" value="GatC"/>
</dbReference>
<dbReference type="HOGENOM" id="CLU_105899_6_1_7"/>
<comment type="catalytic activity">
    <reaction evidence="1">
        <text>L-glutamyl-tRNA(Gln) + L-glutamine + ATP + H2O = L-glutaminyl-tRNA(Gln) + L-glutamate + ADP + phosphate + H(+)</text>
        <dbReference type="Rhea" id="RHEA:17521"/>
        <dbReference type="Rhea" id="RHEA-COMP:9681"/>
        <dbReference type="Rhea" id="RHEA-COMP:9684"/>
        <dbReference type="ChEBI" id="CHEBI:15377"/>
        <dbReference type="ChEBI" id="CHEBI:15378"/>
        <dbReference type="ChEBI" id="CHEBI:29985"/>
        <dbReference type="ChEBI" id="CHEBI:30616"/>
        <dbReference type="ChEBI" id="CHEBI:43474"/>
        <dbReference type="ChEBI" id="CHEBI:58359"/>
        <dbReference type="ChEBI" id="CHEBI:78520"/>
        <dbReference type="ChEBI" id="CHEBI:78521"/>
        <dbReference type="ChEBI" id="CHEBI:456216"/>
    </reaction>
</comment>
<evidence type="ECO:0000313" key="3">
    <source>
        <dbReference type="Proteomes" id="UP000019141"/>
    </source>
</evidence>
<comment type="caution">
    <text evidence="2">The sequence shown here is derived from an EMBL/GenBank/DDBJ whole genome shotgun (WGS) entry which is preliminary data.</text>
</comment>
<organism evidence="2 3">
    <name type="scientific">Entotheonella factor</name>
    <dbReference type="NCBI Taxonomy" id="1429438"/>
    <lineage>
        <taxon>Bacteria</taxon>
        <taxon>Pseudomonadati</taxon>
        <taxon>Nitrospinota/Tectimicrobiota group</taxon>
        <taxon>Candidatus Tectimicrobiota</taxon>
        <taxon>Candidatus Entotheonellia</taxon>
        <taxon>Candidatus Entotheonellales</taxon>
        <taxon>Candidatus Entotheonellaceae</taxon>
        <taxon>Candidatus Entotheonella</taxon>
    </lineage>
</organism>
<evidence type="ECO:0000313" key="2">
    <source>
        <dbReference type="EMBL" id="ETW98681.1"/>
    </source>
</evidence>